<evidence type="ECO:0000256" key="7">
    <source>
        <dbReference type="ARBA" id="ARBA00022692"/>
    </source>
</evidence>
<keyword evidence="8" id="KW-0547">Nucleotide-binding</keyword>
<evidence type="ECO:0000256" key="12">
    <source>
        <dbReference type="SAM" id="MobiDB-lite"/>
    </source>
</evidence>
<feature type="compositionally biased region" description="Basic and acidic residues" evidence="12">
    <location>
        <begin position="221"/>
        <end position="230"/>
    </location>
</feature>
<keyword evidence="10 13" id="KW-1133">Transmembrane helix</keyword>
<comment type="similarity">
    <text evidence="3">Belongs to the glycosyltransferase 31 family. Beta3-Gal-T subfamily.</text>
</comment>
<evidence type="ECO:0000256" key="6">
    <source>
        <dbReference type="ARBA" id="ARBA00022679"/>
    </source>
</evidence>
<dbReference type="GO" id="GO:0016020">
    <property type="term" value="C:membrane"/>
    <property type="evidence" value="ECO:0007669"/>
    <property type="project" value="UniProtKB-SubCell"/>
</dbReference>
<dbReference type="Gene3D" id="3.90.550.50">
    <property type="match status" value="1"/>
</dbReference>
<dbReference type="AlphaFoldDB" id="A0A8S9YD29"/>
<accession>A0A8S9YD29</accession>
<evidence type="ECO:0000256" key="11">
    <source>
        <dbReference type="ARBA" id="ARBA00023136"/>
    </source>
</evidence>
<proteinExistence type="inferred from homology"/>
<evidence type="ECO:0000256" key="13">
    <source>
        <dbReference type="SAM" id="Phobius"/>
    </source>
</evidence>
<comment type="pathway">
    <text evidence="2">Protein modification; protein glycosylation.</text>
</comment>
<dbReference type="EC" id="2.4.1.122" evidence="4"/>
<dbReference type="PANTHER" id="PTHR23033:SF14">
    <property type="entry name" value="GLYCOPROTEIN-N-ACETYLGALACTOSAMINE 3-BETA-GALACTOSYLTRANSFERASE 1-RELATED"/>
    <property type="match status" value="1"/>
</dbReference>
<sequence>MRRNLISVILGAIFAIAILHILKRDRFALKELVLSLVNPLGRNTISRNGCQPRVFCYVNTFSLQYDVKAIHAQNTWVRKCTSYTFLGAKPHPRLRTLGSRVNFFESKQRLWQKLRATMKFLYEIADEYDFFFKADDDTYVIMKNLHKLLEKMDPEEAFMTGREYGLIYKLTLLDIQWNKTYNVHFFHGGGGYVISSAAMKRLVEKALDKNPHCPRTNGQLEDAKTSESNV</sequence>
<evidence type="ECO:0000256" key="8">
    <source>
        <dbReference type="ARBA" id="ARBA00022741"/>
    </source>
</evidence>
<evidence type="ECO:0000256" key="10">
    <source>
        <dbReference type="ARBA" id="ARBA00022989"/>
    </source>
</evidence>
<name>A0A8S9YD29_9TREM</name>
<dbReference type="InterPro" id="IPR003378">
    <property type="entry name" value="Fringe-like_glycosylTrfase"/>
</dbReference>
<evidence type="ECO:0000256" key="1">
    <source>
        <dbReference type="ARBA" id="ARBA00004606"/>
    </source>
</evidence>
<evidence type="ECO:0000259" key="14">
    <source>
        <dbReference type="Pfam" id="PF02434"/>
    </source>
</evidence>
<dbReference type="InterPro" id="IPR026050">
    <property type="entry name" value="C1GALT1/C1GALT1_chp1"/>
</dbReference>
<keyword evidence="6" id="KW-0808">Transferase</keyword>
<dbReference type="OrthoDB" id="414175at2759"/>
<keyword evidence="16" id="KW-1185">Reference proteome</keyword>
<gene>
    <name evidence="15" type="ORF">EG68_12071</name>
</gene>
<comment type="subcellular location">
    <subcellularLocation>
        <location evidence="1">Membrane</location>
        <topology evidence="1">Single-pass type II membrane protein</topology>
    </subcellularLocation>
</comment>
<feature type="transmembrane region" description="Helical" evidence="13">
    <location>
        <begin position="6"/>
        <end position="22"/>
    </location>
</feature>
<dbReference type="GO" id="GO:0016263">
    <property type="term" value="F:glycoprotein-N-acetylgalactosamine 3-beta-galactosyltransferase activity"/>
    <property type="evidence" value="ECO:0007669"/>
    <property type="project" value="UniProtKB-EC"/>
</dbReference>
<evidence type="ECO:0000256" key="5">
    <source>
        <dbReference type="ARBA" id="ARBA00022676"/>
    </source>
</evidence>
<dbReference type="PANTHER" id="PTHR23033">
    <property type="entry name" value="BETA1,3-GALACTOSYLTRANSFERASE"/>
    <property type="match status" value="1"/>
</dbReference>
<keyword evidence="9" id="KW-0735">Signal-anchor</keyword>
<evidence type="ECO:0000256" key="3">
    <source>
        <dbReference type="ARBA" id="ARBA00006462"/>
    </source>
</evidence>
<dbReference type="Proteomes" id="UP000822476">
    <property type="component" value="Unassembled WGS sequence"/>
</dbReference>
<evidence type="ECO:0000256" key="9">
    <source>
        <dbReference type="ARBA" id="ARBA00022968"/>
    </source>
</evidence>
<dbReference type="Pfam" id="PF02434">
    <property type="entry name" value="Fringe"/>
    <property type="match status" value="1"/>
</dbReference>
<keyword evidence="7 13" id="KW-0812">Transmembrane</keyword>
<keyword evidence="11 13" id="KW-0472">Membrane</keyword>
<feature type="region of interest" description="Disordered" evidence="12">
    <location>
        <begin position="210"/>
        <end position="230"/>
    </location>
</feature>
<protein>
    <recommendedName>
        <fullName evidence="4">N-acetylgalactosaminide beta-1,3-galactosyltransferase</fullName>
        <ecNumber evidence="4">2.4.1.122</ecNumber>
    </recommendedName>
</protein>
<dbReference type="EMBL" id="JTDE01010936">
    <property type="protein sequence ID" value="KAF7234239.1"/>
    <property type="molecule type" value="Genomic_DNA"/>
</dbReference>
<dbReference type="GO" id="GO:0000166">
    <property type="term" value="F:nucleotide binding"/>
    <property type="evidence" value="ECO:0007669"/>
    <property type="project" value="UniProtKB-KW"/>
</dbReference>
<evidence type="ECO:0000313" key="16">
    <source>
        <dbReference type="Proteomes" id="UP000822476"/>
    </source>
</evidence>
<reference evidence="15" key="1">
    <citation type="submission" date="2019-07" db="EMBL/GenBank/DDBJ databases">
        <title>Annotation for the trematode Paragonimus miyazaki's.</title>
        <authorList>
            <person name="Choi Y.-J."/>
        </authorList>
    </citation>
    <scope>NUCLEOTIDE SEQUENCE</scope>
    <source>
        <strain evidence="15">Japan</strain>
    </source>
</reference>
<keyword evidence="5" id="KW-0328">Glycosyltransferase</keyword>
<comment type="caution">
    <text evidence="15">The sequence shown here is derived from an EMBL/GenBank/DDBJ whole genome shotgun (WGS) entry which is preliminary data.</text>
</comment>
<feature type="domain" description="Fringe-like glycosyltransferase" evidence="14">
    <location>
        <begin position="73"/>
        <end position="204"/>
    </location>
</feature>
<organism evidence="15 16">
    <name type="scientific">Paragonimus skrjabini miyazakii</name>
    <dbReference type="NCBI Taxonomy" id="59628"/>
    <lineage>
        <taxon>Eukaryota</taxon>
        <taxon>Metazoa</taxon>
        <taxon>Spiralia</taxon>
        <taxon>Lophotrochozoa</taxon>
        <taxon>Platyhelminthes</taxon>
        <taxon>Trematoda</taxon>
        <taxon>Digenea</taxon>
        <taxon>Plagiorchiida</taxon>
        <taxon>Troglotremata</taxon>
        <taxon>Troglotrematidae</taxon>
        <taxon>Paragonimus</taxon>
    </lineage>
</organism>
<evidence type="ECO:0000256" key="4">
    <source>
        <dbReference type="ARBA" id="ARBA00012557"/>
    </source>
</evidence>
<evidence type="ECO:0000313" key="15">
    <source>
        <dbReference type="EMBL" id="KAF7234239.1"/>
    </source>
</evidence>
<evidence type="ECO:0000256" key="2">
    <source>
        <dbReference type="ARBA" id="ARBA00004922"/>
    </source>
</evidence>